<gene>
    <name evidence="2" type="ORF">SM124_12135</name>
</gene>
<proteinExistence type="predicted"/>
<feature type="transmembrane region" description="Helical" evidence="1">
    <location>
        <begin position="34"/>
        <end position="56"/>
    </location>
</feature>
<dbReference type="EMBL" id="JAXOFX010000007">
    <property type="protein sequence ID" value="MDZ5472499.1"/>
    <property type="molecule type" value="Genomic_DNA"/>
</dbReference>
<accession>A0ABU5IZA3</accession>
<keyword evidence="3" id="KW-1185">Reference proteome</keyword>
<feature type="transmembrane region" description="Helical" evidence="1">
    <location>
        <begin position="62"/>
        <end position="79"/>
    </location>
</feature>
<evidence type="ECO:0000313" key="2">
    <source>
        <dbReference type="EMBL" id="MDZ5472499.1"/>
    </source>
</evidence>
<reference evidence="2 3" key="1">
    <citation type="submission" date="2023-11" db="EMBL/GenBank/DDBJ databases">
        <title>Bacillus jintuensis, isolated from a mudflat on the Beibu Gulf coast.</title>
        <authorList>
            <person name="Li M."/>
        </authorList>
    </citation>
    <scope>NUCLEOTIDE SEQUENCE [LARGE SCALE GENOMIC DNA]</scope>
    <source>
        <strain evidence="2 3">31A1R</strain>
    </source>
</reference>
<keyword evidence="1" id="KW-1133">Transmembrane helix</keyword>
<dbReference type="RefSeq" id="WP_322446800.1">
    <property type="nucleotide sequence ID" value="NZ_JAXOFX010000007.1"/>
</dbReference>
<name>A0ABU5IZA3_9BACI</name>
<protein>
    <submittedName>
        <fullName evidence="2">YtpI family protein</fullName>
    </submittedName>
</protein>
<keyword evidence="1" id="KW-0472">Membrane</keyword>
<evidence type="ECO:0000313" key="3">
    <source>
        <dbReference type="Proteomes" id="UP001290455"/>
    </source>
</evidence>
<comment type="caution">
    <text evidence="2">The sequence shown here is derived from an EMBL/GenBank/DDBJ whole genome shotgun (WGS) entry which is preliminary data.</text>
</comment>
<sequence>MPIFAILIIFALAFYVFYKIKYFRTKRPAEKKWLASKSSIALGVFVFLFGVNQLFINQSTTTYIVSAIFIILGAINILGGRKAYKHYLPIAIQEAESLNKK</sequence>
<keyword evidence="1" id="KW-0812">Transmembrane</keyword>
<feature type="transmembrane region" description="Helical" evidence="1">
    <location>
        <begin position="6"/>
        <end position="22"/>
    </location>
</feature>
<dbReference type="Proteomes" id="UP001290455">
    <property type="component" value="Unassembled WGS sequence"/>
</dbReference>
<dbReference type="Pfam" id="PF14007">
    <property type="entry name" value="YtpI"/>
    <property type="match status" value="1"/>
</dbReference>
<dbReference type="InterPro" id="IPR025618">
    <property type="entry name" value="YtpI"/>
</dbReference>
<organism evidence="2 3">
    <name type="scientific">Robertmurraya mangrovi</name>
    <dbReference type="NCBI Taxonomy" id="3098077"/>
    <lineage>
        <taxon>Bacteria</taxon>
        <taxon>Bacillati</taxon>
        <taxon>Bacillota</taxon>
        <taxon>Bacilli</taxon>
        <taxon>Bacillales</taxon>
        <taxon>Bacillaceae</taxon>
        <taxon>Robertmurraya</taxon>
    </lineage>
</organism>
<evidence type="ECO:0000256" key="1">
    <source>
        <dbReference type="SAM" id="Phobius"/>
    </source>
</evidence>